<dbReference type="InterPro" id="IPR045873">
    <property type="entry name" value="Arl2"/>
</dbReference>
<evidence type="ECO:0000259" key="10">
    <source>
        <dbReference type="Pfam" id="PF13358"/>
    </source>
</evidence>
<dbReference type="GO" id="GO:0003924">
    <property type="term" value="F:GTPase activity"/>
    <property type="evidence" value="ECO:0007669"/>
    <property type="project" value="InterPro"/>
</dbReference>
<dbReference type="InterPro" id="IPR038717">
    <property type="entry name" value="Tc1-like_DDE_dom"/>
</dbReference>
<feature type="domain" description="Tc1-like transposase DDE" evidence="10">
    <location>
        <begin position="6"/>
        <end position="99"/>
    </location>
</feature>
<evidence type="ECO:0000256" key="2">
    <source>
        <dbReference type="ARBA" id="ARBA00010290"/>
    </source>
</evidence>
<evidence type="ECO:0000256" key="1">
    <source>
        <dbReference type="ARBA" id="ARBA00004300"/>
    </source>
</evidence>
<keyword evidence="3" id="KW-0519">Myristate</keyword>
<evidence type="ECO:0000313" key="11">
    <source>
        <dbReference type="EMBL" id="KAK3546420.1"/>
    </source>
</evidence>
<evidence type="ECO:0000256" key="5">
    <source>
        <dbReference type="ARBA" id="ARBA00023134"/>
    </source>
</evidence>
<feature type="binding site" evidence="8">
    <location>
        <begin position="147"/>
        <end position="154"/>
    </location>
    <ligand>
        <name>GTP</name>
        <dbReference type="ChEBI" id="CHEBI:37565"/>
    </ligand>
</feature>
<accession>A0AAE0R8M6</accession>
<dbReference type="GO" id="GO:0005525">
    <property type="term" value="F:GTP binding"/>
    <property type="evidence" value="ECO:0007669"/>
    <property type="project" value="UniProtKB-KW"/>
</dbReference>
<dbReference type="Pfam" id="PF00025">
    <property type="entry name" value="Arf"/>
    <property type="match status" value="1"/>
</dbReference>
<evidence type="ECO:0000313" key="12">
    <source>
        <dbReference type="Proteomes" id="UP001274896"/>
    </source>
</evidence>
<dbReference type="Proteomes" id="UP001274896">
    <property type="component" value="Unassembled WGS sequence"/>
</dbReference>
<dbReference type="PROSITE" id="PS51417">
    <property type="entry name" value="ARF"/>
    <property type="match status" value="1"/>
</dbReference>
<keyword evidence="12" id="KW-1185">Reference proteome</keyword>
<evidence type="ECO:0000256" key="9">
    <source>
        <dbReference type="PIRSR" id="PIRSR606689-2"/>
    </source>
</evidence>
<dbReference type="CDD" id="cd04154">
    <property type="entry name" value="Arl2"/>
    <property type="match status" value="1"/>
</dbReference>
<comment type="caution">
    <text evidence="11">The sequence shown here is derived from an EMBL/GenBank/DDBJ whole genome shotgun (WGS) entry which is preliminary data.</text>
</comment>
<dbReference type="InterPro" id="IPR027417">
    <property type="entry name" value="P-loop_NTPase"/>
</dbReference>
<dbReference type="GO" id="GO:0003676">
    <property type="term" value="F:nucleic acid binding"/>
    <property type="evidence" value="ECO:0007669"/>
    <property type="project" value="InterPro"/>
</dbReference>
<evidence type="ECO:0000256" key="7">
    <source>
        <dbReference type="ARBA" id="ARBA00026198"/>
    </source>
</evidence>
<sequence>WTREHITVNGTMKKEQYIKILNNNIRQSAEKLGLGNQWTFQHDNNPKHTAKVVKKWLADKNINVLQWPSQSPDLNPIENLWRELKIRVMARRPSNLKELELIAKDEWAKIPGETCKKLGETFIMGLLTILKKLKHKEREMRLLMLSGLDNAGKTTILKKFNGEDVSTISPTLGFNIKTLEHRGFKLNIWDVGGQKSLRSYWRNYFESTDGLVWVVDSADRLRLEDCRKELGTLLLEERLSGATLLVFANKQDLPGALSKDAIKEALALDEIKTHHWCIVGCSAVTGENLLTGVDWLLDDIAARIYTAD</sequence>
<feature type="binding site" evidence="8">
    <location>
        <position position="193"/>
    </location>
    <ligand>
        <name>GTP</name>
        <dbReference type="ChEBI" id="CHEBI:37565"/>
    </ligand>
</feature>
<dbReference type="SMART" id="SM00175">
    <property type="entry name" value="RAB"/>
    <property type="match status" value="1"/>
</dbReference>
<comment type="similarity">
    <text evidence="2">Belongs to the small GTPase superfamily. Arf family.</text>
</comment>
<dbReference type="FunFam" id="3.40.50.300:FF:000393">
    <property type="entry name" value="ADP-ribosylation factor-like 2, arl2"/>
    <property type="match status" value="1"/>
</dbReference>
<dbReference type="InterPro" id="IPR006689">
    <property type="entry name" value="Small_GTPase_ARF/SAR"/>
</dbReference>
<dbReference type="InterPro" id="IPR036397">
    <property type="entry name" value="RNaseH_sf"/>
</dbReference>
<dbReference type="NCBIfam" id="TIGR00231">
    <property type="entry name" value="small_GTP"/>
    <property type="match status" value="1"/>
</dbReference>
<feature type="binding site" evidence="8">
    <location>
        <begin position="249"/>
        <end position="252"/>
    </location>
    <ligand>
        <name>GTP</name>
        <dbReference type="ChEBI" id="CHEBI:37565"/>
    </ligand>
</feature>
<evidence type="ECO:0000256" key="8">
    <source>
        <dbReference type="PIRSR" id="PIRSR606689-1"/>
    </source>
</evidence>
<feature type="binding site" evidence="9">
    <location>
        <position position="171"/>
    </location>
    <ligand>
        <name>Mg(2+)</name>
        <dbReference type="ChEBI" id="CHEBI:18420"/>
    </ligand>
</feature>
<dbReference type="SUPFAM" id="SSF52540">
    <property type="entry name" value="P-loop containing nucleoside triphosphate hydrolases"/>
    <property type="match status" value="1"/>
</dbReference>
<keyword evidence="9" id="KW-0460">Magnesium</keyword>
<name>A0AAE0R8M6_9TELE</name>
<proteinExistence type="inferred from homology"/>
<dbReference type="PANTHER" id="PTHR45697">
    <property type="entry name" value="ADP-RIBOSYLATION FACTOR-LIKE PROTEIN 2-RELATED"/>
    <property type="match status" value="1"/>
</dbReference>
<evidence type="ECO:0000256" key="6">
    <source>
        <dbReference type="ARBA" id="ARBA00023288"/>
    </source>
</evidence>
<dbReference type="Pfam" id="PF13358">
    <property type="entry name" value="DDE_3"/>
    <property type="match status" value="1"/>
</dbReference>
<dbReference type="Gene3D" id="3.40.50.300">
    <property type="entry name" value="P-loop containing nucleotide triphosphate hydrolases"/>
    <property type="match status" value="1"/>
</dbReference>
<dbReference type="SMART" id="SM00178">
    <property type="entry name" value="SAR"/>
    <property type="match status" value="1"/>
</dbReference>
<dbReference type="SMART" id="SM00177">
    <property type="entry name" value="ARF"/>
    <property type="match status" value="1"/>
</dbReference>
<dbReference type="InterPro" id="IPR044612">
    <property type="entry name" value="ARL2/3"/>
</dbReference>
<feature type="binding site" evidence="9">
    <location>
        <position position="154"/>
    </location>
    <ligand>
        <name>Mg(2+)</name>
        <dbReference type="ChEBI" id="CHEBI:18420"/>
    </ligand>
</feature>
<organism evidence="11 12">
    <name type="scientific">Hemibagrus guttatus</name>
    <dbReference type="NCBI Taxonomy" id="175788"/>
    <lineage>
        <taxon>Eukaryota</taxon>
        <taxon>Metazoa</taxon>
        <taxon>Chordata</taxon>
        <taxon>Craniata</taxon>
        <taxon>Vertebrata</taxon>
        <taxon>Euteleostomi</taxon>
        <taxon>Actinopterygii</taxon>
        <taxon>Neopterygii</taxon>
        <taxon>Teleostei</taxon>
        <taxon>Ostariophysi</taxon>
        <taxon>Siluriformes</taxon>
        <taxon>Bagridae</taxon>
        <taxon>Hemibagrus</taxon>
    </lineage>
</organism>
<gene>
    <name evidence="11" type="ORF">QTP70_026382</name>
</gene>
<evidence type="ECO:0000256" key="4">
    <source>
        <dbReference type="ARBA" id="ARBA00022741"/>
    </source>
</evidence>
<evidence type="ECO:0000256" key="3">
    <source>
        <dbReference type="ARBA" id="ARBA00022707"/>
    </source>
</evidence>
<protein>
    <recommendedName>
        <fullName evidence="7">ADP-ribosylation factor-like protein 2</fullName>
    </recommendedName>
</protein>
<keyword evidence="4 8" id="KW-0547">Nucleotide-binding</keyword>
<dbReference type="AlphaFoldDB" id="A0AAE0R8M6"/>
<dbReference type="EMBL" id="JAUCMX010000005">
    <property type="protein sequence ID" value="KAK3546420.1"/>
    <property type="molecule type" value="Genomic_DNA"/>
</dbReference>
<dbReference type="GO" id="GO:0005813">
    <property type="term" value="C:centrosome"/>
    <property type="evidence" value="ECO:0007669"/>
    <property type="project" value="UniProtKB-SubCell"/>
</dbReference>
<dbReference type="PRINTS" id="PR00328">
    <property type="entry name" value="SAR1GTPBP"/>
</dbReference>
<comment type="subcellular location">
    <subcellularLocation>
        <location evidence="1">Cytoplasm</location>
        <location evidence="1">Cytoskeleton</location>
        <location evidence="1">Microtubule organizing center</location>
        <location evidence="1">Centrosome</location>
    </subcellularLocation>
</comment>
<reference evidence="11" key="1">
    <citation type="submission" date="2023-06" db="EMBL/GenBank/DDBJ databases">
        <title>Male Hemibagrus guttatus genome.</title>
        <authorList>
            <person name="Bian C."/>
        </authorList>
    </citation>
    <scope>NUCLEOTIDE SEQUENCE</scope>
    <source>
        <strain evidence="11">Male_cb2023</strain>
        <tissue evidence="11">Muscle</tissue>
    </source>
</reference>
<keyword evidence="5 8" id="KW-0342">GTP-binding</keyword>
<dbReference type="InterPro" id="IPR005225">
    <property type="entry name" value="Small_GTP-bd"/>
</dbReference>
<keyword evidence="9" id="KW-0479">Metal-binding</keyword>
<keyword evidence="6" id="KW-0449">Lipoprotein</keyword>
<dbReference type="GO" id="GO:0046872">
    <property type="term" value="F:metal ion binding"/>
    <property type="evidence" value="ECO:0007669"/>
    <property type="project" value="UniProtKB-KW"/>
</dbReference>
<dbReference type="Gene3D" id="3.30.420.10">
    <property type="entry name" value="Ribonuclease H-like superfamily/Ribonuclease H"/>
    <property type="match status" value="1"/>
</dbReference>
<feature type="non-terminal residue" evidence="11">
    <location>
        <position position="1"/>
    </location>
</feature>